<comment type="caution">
    <text evidence="3">The sequence shown here is derived from an EMBL/GenBank/DDBJ whole genome shotgun (WGS) entry which is preliminary data.</text>
</comment>
<dbReference type="InterPro" id="IPR003594">
    <property type="entry name" value="HATPase_dom"/>
</dbReference>
<sequence>MSITATGDLIIPLLGTPTAVGLARTLAGARLNKWNCHHISDDALLIVSELVTNAARQTPHEEIRLQVSRDAGGIVIAVWDASPEIPQARPLPEVTLDDLDALDGAFDDPGGRGLPLVQALSHACGVTKDPTGGKWIWARLSP</sequence>
<keyword evidence="1" id="KW-0808">Transferase</keyword>
<evidence type="ECO:0000313" key="3">
    <source>
        <dbReference type="EMBL" id="MFD0899590.1"/>
    </source>
</evidence>
<keyword evidence="3" id="KW-0547">Nucleotide-binding</keyword>
<accession>A0ABW3EIR1</accession>
<dbReference type="PANTHER" id="PTHR35526:SF3">
    <property type="entry name" value="ANTI-SIGMA-F FACTOR RSBW"/>
    <property type="match status" value="1"/>
</dbReference>
<organism evidence="3 4">
    <name type="scientific">Actinomadura sediminis</name>
    <dbReference type="NCBI Taxonomy" id="1038904"/>
    <lineage>
        <taxon>Bacteria</taxon>
        <taxon>Bacillati</taxon>
        <taxon>Actinomycetota</taxon>
        <taxon>Actinomycetes</taxon>
        <taxon>Streptosporangiales</taxon>
        <taxon>Thermomonosporaceae</taxon>
        <taxon>Actinomadura</taxon>
    </lineage>
</organism>
<dbReference type="Pfam" id="PF13581">
    <property type="entry name" value="HATPase_c_2"/>
    <property type="match status" value="1"/>
</dbReference>
<dbReference type="InterPro" id="IPR050267">
    <property type="entry name" value="Anti-sigma-factor_SerPK"/>
</dbReference>
<evidence type="ECO:0000256" key="1">
    <source>
        <dbReference type="ARBA" id="ARBA00022527"/>
    </source>
</evidence>
<proteinExistence type="predicted"/>
<evidence type="ECO:0000259" key="2">
    <source>
        <dbReference type="Pfam" id="PF13581"/>
    </source>
</evidence>
<evidence type="ECO:0000313" key="4">
    <source>
        <dbReference type="Proteomes" id="UP001596972"/>
    </source>
</evidence>
<dbReference type="PANTHER" id="PTHR35526">
    <property type="entry name" value="ANTI-SIGMA-F FACTOR RSBW-RELATED"/>
    <property type="match status" value="1"/>
</dbReference>
<dbReference type="SUPFAM" id="SSF55874">
    <property type="entry name" value="ATPase domain of HSP90 chaperone/DNA topoisomerase II/histidine kinase"/>
    <property type="match status" value="1"/>
</dbReference>
<keyword evidence="1" id="KW-0723">Serine/threonine-protein kinase</keyword>
<dbReference type="EMBL" id="JBHTJA010000004">
    <property type="protein sequence ID" value="MFD0899590.1"/>
    <property type="molecule type" value="Genomic_DNA"/>
</dbReference>
<dbReference type="RefSeq" id="WP_378296452.1">
    <property type="nucleotide sequence ID" value="NZ_JBHTJA010000004.1"/>
</dbReference>
<dbReference type="Gene3D" id="3.30.565.10">
    <property type="entry name" value="Histidine kinase-like ATPase, C-terminal domain"/>
    <property type="match status" value="1"/>
</dbReference>
<dbReference type="Proteomes" id="UP001596972">
    <property type="component" value="Unassembled WGS sequence"/>
</dbReference>
<dbReference type="GO" id="GO:0005524">
    <property type="term" value="F:ATP binding"/>
    <property type="evidence" value="ECO:0007669"/>
    <property type="project" value="UniProtKB-KW"/>
</dbReference>
<reference evidence="4" key="1">
    <citation type="journal article" date="2019" name="Int. J. Syst. Evol. Microbiol.">
        <title>The Global Catalogue of Microorganisms (GCM) 10K type strain sequencing project: providing services to taxonomists for standard genome sequencing and annotation.</title>
        <authorList>
            <consortium name="The Broad Institute Genomics Platform"/>
            <consortium name="The Broad Institute Genome Sequencing Center for Infectious Disease"/>
            <person name="Wu L."/>
            <person name="Ma J."/>
        </authorList>
    </citation>
    <scope>NUCLEOTIDE SEQUENCE [LARGE SCALE GENOMIC DNA]</scope>
    <source>
        <strain evidence="4">JCM 31202</strain>
    </source>
</reference>
<protein>
    <submittedName>
        <fullName evidence="3">ATP-binding protein</fullName>
    </submittedName>
</protein>
<gene>
    <name evidence="3" type="ORF">ACFQ11_04260</name>
</gene>
<name>A0ABW3EIR1_9ACTN</name>
<keyword evidence="4" id="KW-1185">Reference proteome</keyword>
<keyword evidence="1" id="KW-0418">Kinase</keyword>
<keyword evidence="3" id="KW-0067">ATP-binding</keyword>
<dbReference type="InterPro" id="IPR036890">
    <property type="entry name" value="HATPase_C_sf"/>
</dbReference>
<dbReference type="CDD" id="cd16936">
    <property type="entry name" value="HATPase_RsbW-like"/>
    <property type="match status" value="1"/>
</dbReference>
<feature type="domain" description="Histidine kinase/HSP90-like ATPase" evidence="2">
    <location>
        <begin position="17"/>
        <end position="138"/>
    </location>
</feature>